<protein>
    <submittedName>
        <fullName evidence="2">Uncharacterized protein</fullName>
    </submittedName>
</protein>
<evidence type="ECO:0000256" key="1">
    <source>
        <dbReference type="SAM" id="MobiDB-lite"/>
    </source>
</evidence>
<proteinExistence type="predicted"/>
<feature type="region of interest" description="Disordered" evidence="1">
    <location>
        <begin position="1"/>
        <end position="27"/>
    </location>
</feature>
<organism evidence="2 3">
    <name type="scientific">Thalictrum thalictroides</name>
    <name type="common">Rue-anemone</name>
    <name type="synonym">Anemone thalictroides</name>
    <dbReference type="NCBI Taxonomy" id="46969"/>
    <lineage>
        <taxon>Eukaryota</taxon>
        <taxon>Viridiplantae</taxon>
        <taxon>Streptophyta</taxon>
        <taxon>Embryophyta</taxon>
        <taxon>Tracheophyta</taxon>
        <taxon>Spermatophyta</taxon>
        <taxon>Magnoliopsida</taxon>
        <taxon>Ranunculales</taxon>
        <taxon>Ranunculaceae</taxon>
        <taxon>Thalictroideae</taxon>
        <taxon>Thalictrum</taxon>
    </lineage>
</organism>
<comment type="caution">
    <text evidence="2">The sequence shown here is derived from an EMBL/GenBank/DDBJ whole genome shotgun (WGS) entry which is preliminary data.</text>
</comment>
<reference evidence="2 3" key="1">
    <citation type="submission" date="2020-06" db="EMBL/GenBank/DDBJ databases">
        <title>Transcriptomic and genomic resources for Thalictrum thalictroides and T. hernandezii: Facilitating candidate gene discovery in an emerging model plant lineage.</title>
        <authorList>
            <person name="Arias T."/>
            <person name="Riano-Pachon D.M."/>
            <person name="Di Stilio V.S."/>
        </authorList>
    </citation>
    <scope>NUCLEOTIDE SEQUENCE [LARGE SCALE GENOMIC DNA]</scope>
    <source>
        <strain evidence="3">cv. WT478/WT964</strain>
        <tissue evidence="2">Leaves</tissue>
    </source>
</reference>
<dbReference type="EMBL" id="JABWDY010029218">
    <property type="protein sequence ID" value="KAF5186484.1"/>
    <property type="molecule type" value="Genomic_DNA"/>
</dbReference>
<keyword evidence="3" id="KW-1185">Reference proteome</keyword>
<accession>A0A7J6VN18</accession>
<name>A0A7J6VN18_THATH</name>
<sequence length="61" mass="6436">MSTLHSNSKATYLHRPPAARLPHPFTTGLPSQTSIPVAGSTVWASLSSPWTFLTCSANPTG</sequence>
<dbReference type="Proteomes" id="UP000554482">
    <property type="component" value="Unassembled WGS sequence"/>
</dbReference>
<feature type="compositionally biased region" description="Polar residues" evidence="1">
    <location>
        <begin position="1"/>
        <end position="10"/>
    </location>
</feature>
<dbReference type="AlphaFoldDB" id="A0A7J6VN18"/>
<evidence type="ECO:0000313" key="3">
    <source>
        <dbReference type="Proteomes" id="UP000554482"/>
    </source>
</evidence>
<gene>
    <name evidence="2" type="ORF">FRX31_023928</name>
</gene>
<evidence type="ECO:0000313" key="2">
    <source>
        <dbReference type="EMBL" id="KAF5186484.1"/>
    </source>
</evidence>